<dbReference type="Proteomes" id="UP000823790">
    <property type="component" value="Unassembled WGS sequence"/>
</dbReference>
<accession>A0ABS4DNA4</accession>
<dbReference type="Gene3D" id="3.40.630.10">
    <property type="entry name" value="Zn peptidases"/>
    <property type="match status" value="1"/>
</dbReference>
<feature type="signal peptide" evidence="4">
    <location>
        <begin position="1"/>
        <end position="21"/>
    </location>
</feature>
<evidence type="ECO:0000256" key="4">
    <source>
        <dbReference type="SAM" id="SignalP"/>
    </source>
</evidence>
<dbReference type="Pfam" id="PF00246">
    <property type="entry name" value="Peptidase_M14"/>
    <property type="match status" value="1"/>
</dbReference>
<keyword evidence="7" id="KW-1185">Reference proteome</keyword>
<comment type="cofactor">
    <cofactor evidence="1">
        <name>Zn(2+)</name>
        <dbReference type="ChEBI" id="CHEBI:29105"/>
    </cofactor>
</comment>
<dbReference type="SMART" id="SM00631">
    <property type="entry name" value="Zn_pept"/>
    <property type="match status" value="1"/>
</dbReference>
<sequence length="561" mass="61265">MRKATALLMMGMLLAVPGILAAPVADDPLVFVTLHYATRAQLQSVASRFQHVVVDEKRRTIGLEATQDELDELLLDGFDATVDGPATLRMRQAQTHWSDRTTGIRPSAIGGYPCYRTVEETYATMDRLAQSKPALARVVDIGPSWTESEAPGTGHRIRALELGNRTTGFEGKPAMVVFASIHAREYTPAELLARFAEGLLDGYGNDAEATWLLDNFRFHLILQSNPDGRIKAESGLSWRKNVDDTNGNCSATSYGVDLNRNFPFQWHQARGGSTGDACAGSYRGPSGLSEAESQALLRYVAGTPDGDGVYRGGVLPDRRDDAVGNPAPDDYRGLFLDLHSYSRTVMWPWSYTTSRSPNANALRTLGRRLAWYNGYTPKQWSRLYLGDGTDTDAMYGLLGVPSFTIEMGVAFFEDCTTFEGSTLPKNLQALRFAARNLWAPYRYPSGPTTTQLSVSPTQITAGTPVTVNATVNDKRFSNRNGTEAIQPVQSATAFLDRTPWANDATGYAMSPRDGRFDETAEPVALRLSTEGLPPGRHVVFVQGTDTSGSAGTPQAVYFTVQ</sequence>
<dbReference type="PROSITE" id="PS52035">
    <property type="entry name" value="PEPTIDASE_M14"/>
    <property type="match status" value="1"/>
</dbReference>
<evidence type="ECO:0000313" key="6">
    <source>
        <dbReference type="EMBL" id="MBP1474521.1"/>
    </source>
</evidence>
<dbReference type="RefSeq" id="WP_209619439.1">
    <property type="nucleotide sequence ID" value="NZ_JAGJRS010000018.1"/>
</dbReference>
<evidence type="ECO:0000256" key="2">
    <source>
        <dbReference type="ARBA" id="ARBA00005988"/>
    </source>
</evidence>
<keyword evidence="4" id="KW-0732">Signal</keyword>
<protein>
    <recommendedName>
        <fullName evidence="5">Peptidase M14 domain-containing protein</fullName>
    </recommendedName>
</protein>
<dbReference type="PANTHER" id="PTHR11705:SF119">
    <property type="entry name" value="OS02G0119300 PROTEIN"/>
    <property type="match status" value="1"/>
</dbReference>
<evidence type="ECO:0000259" key="5">
    <source>
        <dbReference type="PROSITE" id="PS52035"/>
    </source>
</evidence>
<comment type="similarity">
    <text evidence="2 3">Belongs to the peptidase M14 family.</text>
</comment>
<proteinExistence type="inferred from homology"/>
<dbReference type="PANTHER" id="PTHR11705">
    <property type="entry name" value="PROTEASE FAMILY M14 CARBOXYPEPTIDASE A,B"/>
    <property type="match status" value="1"/>
</dbReference>
<comment type="caution">
    <text evidence="6">The sequence shown here is derived from an EMBL/GenBank/DDBJ whole genome shotgun (WGS) entry which is preliminary data.</text>
</comment>
<feature type="chain" id="PRO_5047172471" description="Peptidase M14 domain-containing protein" evidence="4">
    <location>
        <begin position="22"/>
        <end position="561"/>
    </location>
</feature>
<reference evidence="6 7" key="1">
    <citation type="submission" date="2021-04" db="EMBL/GenBank/DDBJ databases">
        <authorList>
            <person name="Huq M.A."/>
        </authorList>
    </citation>
    <scope>NUCLEOTIDE SEQUENCE [LARGE SCALE GENOMIC DNA]</scope>
    <source>
        <strain evidence="6 7">MAH-13</strain>
    </source>
</reference>
<gene>
    <name evidence="6" type="ORF">J7I44_09415</name>
</gene>
<feature type="domain" description="Peptidase M14" evidence="5">
    <location>
        <begin position="114"/>
        <end position="431"/>
    </location>
</feature>
<feature type="active site" description="Proton donor/acceptor" evidence="3">
    <location>
        <position position="406"/>
    </location>
</feature>
<organism evidence="6 7">
    <name type="scientific">Frateuria flava</name>
    <dbReference type="NCBI Taxonomy" id="2821489"/>
    <lineage>
        <taxon>Bacteria</taxon>
        <taxon>Pseudomonadati</taxon>
        <taxon>Pseudomonadota</taxon>
        <taxon>Gammaproteobacteria</taxon>
        <taxon>Lysobacterales</taxon>
        <taxon>Rhodanobacteraceae</taxon>
        <taxon>Frateuria</taxon>
    </lineage>
</organism>
<evidence type="ECO:0000256" key="1">
    <source>
        <dbReference type="ARBA" id="ARBA00001947"/>
    </source>
</evidence>
<name>A0ABS4DNA4_9GAMM</name>
<dbReference type="SUPFAM" id="SSF53187">
    <property type="entry name" value="Zn-dependent exopeptidases"/>
    <property type="match status" value="1"/>
</dbReference>
<dbReference type="InterPro" id="IPR000834">
    <property type="entry name" value="Peptidase_M14"/>
</dbReference>
<evidence type="ECO:0000313" key="7">
    <source>
        <dbReference type="Proteomes" id="UP000823790"/>
    </source>
</evidence>
<evidence type="ECO:0000256" key="3">
    <source>
        <dbReference type="PROSITE-ProRule" id="PRU01379"/>
    </source>
</evidence>
<dbReference type="PRINTS" id="PR00765">
    <property type="entry name" value="CRBOXYPTASEA"/>
</dbReference>
<dbReference type="EMBL" id="JAGJRS010000018">
    <property type="protein sequence ID" value="MBP1474521.1"/>
    <property type="molecule type" value="Genomic_DNA"/>
</dbReference>